<proteinExistence type="predicted"/>
<comment type="caution">
    <text evidence="4">The sequence shown here is derived from an EMBL/GenBank/DDBJ whole genome shotgun (WGS) entry which is preliminary data.</text>
</comment>
<sequence length="189" mass="21667">MTRIKTTDIKRQLRIRIATPEDAARLVAIYAPYVENTSITFEYIVPSAEEFADRIRHTLTRYPYLVAELDGEPAGYAYASAFKSRAAYDWSVETSIYVSRDLRSSGVGSLLYEKLEEYLTAQHVCNVCACITYPNPPSIAFHEKHGYKTVAHFHASGYKQDAWHDMIWMEKTLCPHTIPPRPFIPFPEL</sequence>
<keyword evidence="5" id="KW-1185">Reference proteome</keyword>
<dbReference type="SUPFAM" id="SSF55729">
    <property type="entry name" value="Acyl-CoA N-acyltransferases (Nat)"/>
    <property type="match status" value="1"/>
</dbReference>
<keyword evidence="1" id="KW-0808">Transferase</keyword>
<dbReference type="CDD" id="cd04301">
    <property type="entry name" value="NAT_SF"/>
    <property type="match status" value="1"/>
</dbReference>
<name>A0AAE2ZWQ8_9FIRM</name>
<reference evidence="4 5" key="1">
    <citation type="submission" date="2021-10" db="EMBL/GenBank/DDBJ databases">
        <title>Anaerobic single-cell dispensing facilitates the cultivation of human gut bacteria.</title>
        <authorList>
            <person name="Afrizal A."/>
        </authorList>
    </citation>
    <scope>NUCLEOTIDE SEQUENCE [LARGE SCALE GENOMIC DNA]</scope>
    <source>
        <strain evidence="4 5">CLA-AA-H273</strain>
    </source>
</reference>
<dbReference type="PANTHER" id="PTHR43072:SF23">
    <property type="entry name" value="UPF0039 PROTEIN C11D3.02C"/>
    <property type="match status" value="1"/>
</dbReference>
<dbReference type="InterPro" id="IPR000182">
    <property type="entry name" value="GNAT_dom"/>
</dbReference>
<dbReference type="Gene3D" id="3.40.630.30">
    <property type="match status" value="1"/>
</dbReference>
<evidence type="ECO:0000313" key="5">
    <source>
        <dbReference type="Proteomes" id="UP001197795"/>
    </source>
</evidence>
<protein>
    <submittedName>
        <fullName evidence="4">N-acetyltransferase family protein</fullName>
    </submittedName>
</protein>
<dbReference type="Pfam" id="PF13420">
    <property type="entry name" value="Acetyltransf_4"/>
    <property type="match status" value="1"/>
</dbReference>
<feature type="domain" description="N-acetyltransferase" evidence="3">
    <location>
        <begin position="13"/>
        <end position="174"/>
    </location>
</feature>
<dbReference type="GO" id="GO:0016747">
    <property type="term" value="F:acyltransferase activity, transferring groups other than amino-acyl groups"/>
    <property type="evidence" value="ECO:0007669"/>
    <property type="project" value="InterPro"/>
</dbReference>
<evidence type="ECO:0000256" key="2">
    <source>
        <dbReference type="ARBA" id="ARBA00023315"/>
    </source>
</evidence>
<gene>
    <name evidence="4" type="ORF">LKD75_04640</name>
</gene>
<keyword evidence="2" id="KW-0012">Acyltransferase</keyword>
<evidence type="ECO:0000313" key="4">
    <source>
        <dbReference type="EMBL" id="MCC2118887.1"/>
    </source>
</evidence>
<dbReference type="RefSeq" id="WP_227732796.1">
    <property type="nucleotide sequence ID" value="NZ_JAJEPV010000008.1"/>
</dbReference>
<accession>A0AAE2ZWQ8</accession>
<dbReference type="PANTHER" id="PTHR43072">
    <property type="entry name" value="N-ACETYLTRANSFERASE"/>
    <property type="match status" value="1"/>
</dbReference>
<dbReference type="InterPro" id="IPR016181">
    <property type="entry name" value="Acyl_CoA_acyltransferase"/>
</dbReference>
<organism evidence="4 5">
    <name type="scientific">Waltera acetigignens</name>
    <dbReference type="NCBI Taxonomy" id="2981769"/>
    <lineage>
        <taxon>Bacteria</taxon>
        <taxon>Bacillati</taxon>
        <taxon>Bacillota</taxon>
        <taxon>Clostridia</taxon>
        <taxon>Lachnospirales</taxon>
        <taxon>Lachnospiraceae</taxon>
        <taxon>Waltera</taxon>
    </lineage>
</organism>
<evidence type="ECO:0000259" key="3">
    <source>
        <dbReference type="PROSITE" id="PS51186"/>
    </source>
</evidence>
<dbReference type="AlphaFoldDB" id="A0AAE2ZWQ8"/>
<dbReference type="PROSITE" id="PS51186">
    <property type="entry name" value="GNAT"/>
    <property type="match status" value="1"/>
</dbReference>
<dbReference type="Proteomes" id="UP001197795">
    <property type="component" value="Unassembled WGS sequence"/>
</dbReference>
<evidence type="ECO:0000256" key="1">
    <source>
        <dbReference type="ARBA" id="ARBA00022679"/>
    </source>
</evidence>
<dbReference type="EMBL" id="JAJEPV010000008">
    <property type="protein sequence ID" value="MCC2118887.1"/>
    <property type="molecule type" value="Genomic_DNA"/>
</dbReference>